<protein>
    <submittedName>
        <fullName evidence="6">ABC transporter</fullName>
    </submittedName>
</protein>
<evidence type="ECO:0000256" key="2">
    <source>
        <dbReference type="ARBA" id="ARBA00022448"/>
    </source>
</evidence>
<keyword evidence="7" id="KW-1185">Reference proteome</keyword>
<evidence type="ECO:0000256" key="4">
    <source>
        <dbReference type="ARBA" id="ARBA00022840"/>
    </source>
</evidence>
<gene>
    <name evidence="6" type="ORF">CQ405_03540</name>
</gene>
<dbReference type="InterPro" id="IPR003593">
    <property type="entry name" value="AAA+_ATPase"/>
</dbReference>
<dbReference type="PROSITE" id="PS00211">
    <property type="entry name" value="ABC_TRANSPORTER_1"/>
    <property type="match status" value="1"/>
</dbReference>
<evidence type="ECO:0000313" key="6">
    <source>
        <dbReference type="EMBL" id="PSM52143.1"/>
    </source>
</evidence>
<proteinExistence type="inferred from homology"/>
<dbReference type="GO" id="GO:0016887">
    <property type="term" value="F:ATP hydrolysis activity"/>
    <property type="evidence" value="ECO:0007669"/>
    <property type="project" value="InterPro"/>
</dbReference>
<sequence length="257" mass="29282">MILECLDLYVKIDKRELLNKINLKFKSGNFYAIVGPNGAGKSTMLKSIINLIDDIKGEIKLDEKSLLELNRVEIAKKVSYMSQFFNASNLSVQGVLALGRRALSNGSLSKGDHLKIEEISNLLNLNEWLDIPVSNLSGGERQKVLIASCLLQEPKILLLDEPISHLDPKNQHEMLELVKKITKEKDMITLVVLHDIHHALHYADSLVMLKKGKILGVKLRQDIKSDDLKELFDMDLTLYEINNHKFVYFGHEHYKKL</sequence>
<dbReference type="EMBL" id="PDHH01000003">
    <property type="protein sequence ID" value="PSM52143.1"/>
    <property type="molecule type" value="Genomic_DNA"/>
</dbReference>
<dbReference type="PANTHER" id="PTHR42734:SF6">
    <property type="entry name" value="MOLYBDATE IMPORT ATP-BINDING PROTEIN MOLC"/>
    <property type="match status" value="1"/>
</dbReference>
<keyword evidence="2" id="KW-0813">Transport</keyword>
<dbReference type="SMART" id="SM00382">
    <property type="entry name" value="AAA"/>
    <property type="match status" value="1"/>
</dbReference>
<dbReference type="CDD" id="cd03214">
    <property type="entry name" value="ABC_Iron-Siderophores_B12_Hemin"/>
    <property type="match status" value="1"/>
</dbReference>
<dbReference type="PANTHER" id="PTHR42734">
    <property type="entry name" value="METAL TRANSPORT SYSTEM ATP-BINDING PROTEIN TM_0124-RELATED"/>
    <property type="match status" value="1"/>
</dbReference>
<dbReference type="InterPro" id="IPR017871">
    <property type="entry name" value="ABC_transporter-like_CS"/>
</dbReference>
<dbReference type="OrthoDB" id="5515229at2"/>
<reference evidence="7" key="1">
    <citation type="submission" date="2017-10" db="EMBL/GenBank/DDBJ databases">
        <title>Campylobacter species from seals.</title>
        <authorList>
            <person name="Gilbert M.J."/>
            <person name="Zomer A.L."/>
            <person name="Timmerman A.J."/>
            <person name="Duim B."/>
            <person name="Wagenaar J.A."/>
        </authorList>
    </citation>
    <scope>NUCLEOTIDE SEQUENCE [LARGE SCALE GENOMIC DNA]</scope>
    <source>
        <strain evidence="7">17S00004-5</strain>
    </source>
</reference>
<evidence type="ECO:0000256" key="1">
    <source>
        <dbReference type="ARBA" id="ARBA00005417"/>
    </source>
</evidence>
<dbReference type="GO" id="GO:0005524">
    <property type="term" value="F:ATP binding"/>
    <property type="evidence" value="ECO:0007669"/>
    <property type="project" value="UniProtKB-KW"/>
</dbReference>
<comment type="caution">
    <text evidence="6">The sequence shown here is derived from an EMBL/GenBank/DDBJ whole genome shotgun (WGS) entry which is preliminary data.</text>
</comment>
<evidence type="ECO:0000259" key="5">
    <source>
        <dbReference type="PROSITE" id="PS50893"/>
    </source>
</evidence>
<dbReference type="Proteomes" id="UP000240535">
    <property type="component" value="Unassembled WGS sequence"/>
</dbReference>
<dbReference type="InterPro" id="IPR027417">
    <property type="entry name" value="P-loop_NTPase"/>
</dbReference>
<accession>A0A2P8R0W5</accession>
<organism evidence="6 7">
    <name type="scientific">Campylobacter blaseri</name>
    <dbReference type="NCBI Taxonomy" id="2042961"/>
    <lineage>
        <taxon>Bacteria</taxon>
        <taxon>Pseudomonadati</taxon>
        <taxon>Campylobacterota</taxon>
        <taxon>Epsilonproteobacteria</taxon>
        <taxon>Campylobacterales</taxon>
        <taxon>Campylobacteraceae</taxon>
        <taxon>Campylobacter</taxon>
    </lineage>
</organism>
<evidence type="ECO:0000256" key="3">
    <source>
        <dbReference type="ARBA" id="ARBA00022741"/>
    </source>
</evidence>
<dbReference type="InterPro" id="IPR050153">
    <property type="entry name" value="Metal_Ion_Import_ABC"/>
</dbReference>
<feature type="domain" description="ABC transporter" evidence="5">
    <location>
        <begin position="3"/>
        <end position="236"/>
    </location>
</feature>
<dbReference type="SUPFAM" id="SSF52540">
    <property type="entry name" value="P-loop containing nucleoside triphosphate hydrolases"/>
    <property type="match status" value="1"/>
</dbReference>
<dbReference type="RefSeq" id="WP_106870707.1">
    <property type="nucleotide sequence ID" value="NZ_CP053841.1"/>
</dbReference>
<comment type="similarity">
    <text evidence="1">Belongs to the ABC transporter superfamily.</text>
</comment>
<dbReference type="Gene3D" id="3.40.50.300">
    <property type="entry name" value="P-loop containing nucleotide triphosphate hydrolases"/>
    <property type="match status" value="1"/>
</dbReference>
<evidence type="ECO:0000313" key="7">
    <source>
        <dbReference type="Proteomes" id="UP000240535"/>
    </source>
</evidence>
<keyword evidence="4" id="KW-0067">ATP-binding</keyword>
<dbReference type="Pfam" id="PF00005">
    <property type="entry name" value="ABC_tran"/>
    <property type="match status" value="1"/>
</dbReference>
<dbReference type="InterPro" id="IPR003439">
    <property type="entry name" value="ABC_transporter-like_ATP-bd"/>
</dbReference>
<dbReference type="PROSITE" id="PS50893">
    <property type="entry name" value="ABC_TRANSPORTER_2"/>
    <property type="match status" value="1"/>
</dbReference>
<name>A0A2P8R0W5_9BACT</name>
<keyword evidence="3" id="KW-0547">Nucleotide-binding</keyword>
<dbReference type="AlphaFoldDB" id="A0A2P8R0W5"/>